<comment type="similarity">
    <text evidence="2">Belongs to the G-protein coupled receptor 2 family. Adhesion G-protein coupled receptor (ADGR) subfamily.</text>
</comment>
<name>A0AA35U1J4_GEOBA</name>
<keyword evidence="11" id="KW-1185">Reference proteome</keyword>
<dbReference type="InterPro" id="IPR017981">
    <property type="entry name" value="GPCR_2-like_7TM"/>
</dbReference>
<dbReference type="Pfam" id="PF00002">
    <property type="entry name" value="7tm_2"/>
    <property type="match status" value="1"/>
</dbReference>
<evidence type="ECO:0000256" key="5">
    <source>
        <dbReference type="ARBA" id="ARBA00023136"/>
    </source>
</evidence>
<dbReference type="GO" id="GO:0007166">
    <property type="term" value="P:cell surface receptor signaling pathway"/>
    <property type="evidence" value="ECO:0007669"/>
    <property type="project" value="InterPro"/>
</dbReference>
<feature type="transmembrane region" description="Helical" evidence="8">
    <location>
        <begin position="85"/>
        <end position="106"/>
    </location>
</feature>
<evidence type="ECO:0000256" key="8">
    <source>
        <dbReference type="SAM" id="Phobius"/>
    </source>
</evidence>
<dbReference type="PANTHER" id="PTHR12011:SF347">
    <property type="entry name" value="FI21270P1-RELATED"/>
    <property type="match status" value="1"/>
</dbReference>
<keyword evidence="3 8" id="KW-0812">Transmembrane</keyword>
<comment type="subcellular location">
    <subcellularLocation>
        <location evidence="1">Membrane</location>
        <topology evidence="1">Multi-pass membrane protein</topology>
    </subcellularLocation>
</comment>
<keyword evidence="5 8" id="KW-0472">Membrane</keyword>
<feature type="transmembrane region" description="Helical" evidence="8">
    <location>
        <begin position="52"/>
        <end position="73"/>
    </location>
</feature>
<protein>
    <submittedName>
        <fullName evidence="10">Adhesion G protein-coupled receptor L3</fullName>
    </submittedName>
</protein>
<organism evidence="10 11">
    <name type="scientific">Geodia barretti</name>
    <name type="common">Barrett's horny sponge</name>
    <dbReference type="NCBI Taxonomy" id="519541"/>
    <lineage>
        <taxon>Eukaryota</taxon>
        <taxon>Metazoa</taxon>
        <taxon>Porifera</taxon>
        <taxon>Demospongiae</taxon>
        <taxon>Heteroscleromorpha</taxon>
        <taxon>Tetractinellida</taxon>
        <taxon>Astrophorina</taxon>
        <taxon>Geodiidae</taxon>
        <taxon>Geodia</taxon>
    </lineage>
</organism>
<dbReference type="PANTHER" id="PTHR12011">
    <property type="entry name" value="ADHESION G-PROTEIN COUPLED RECEPTOR"/>
    <property type="match status" value="1"/>
</dbReference>
<sequence>MVVLRKVLNKGVLLYIHFNLFLALLMALILFVSGMETATHIKWLCATVAALLHYLFLCVFCWMLAEGILLYVLVVRAFTTNFKKWYYLLPLGWGLPLPIVAISVGLRHNYYGTPNFCWLSVQSGVTWSFIGPMLAVIMVNSVILVLTIISVVRVKRKASVDANLSGASFIVNSVKTAIVLLPLLGVTWIIGLFAVNRNTTVFAWTFTLLNSLQGTMIFALHILRNNRVRKWLLGKVGLGRIFDGKSSTKSSKLHPVSLAGRGEDTLPKSDFENHNSTSTIIQKNNSINVHQSMCNSFFSVCHILFSFGIERCHFHSFSLLLQLVRVFIHSWHIT</sequence>
<feature type="transmembrane region" description="Helical" evidence="8">
    <location>
        <begin position="201"/>
        <end position="223"/>
    </location>
</feature>
<dbReference type="AlphaFoldDB" id="A0AA35U1J4"/>
<accession>A0AA35U1J4</accession>
<dbReference type="InterPro" id="IPR000832">
    <property type="entry name" value="GPCR_2_secretin-like"/>
</dbReference>
<evidence type="ECO:0000256" key="2">
    <source>
        <dbReference type="ARBA" id="ARBA00007343"/>
    </source>
</evidence>
<dbReference type="Proteomes" id="UP001174909">
    <property type="component" value="Unassembled WGS sequence"/>
</dbReference>
<dbReference type="PRINTS" id="PR00249">
    <property type="entry name" value="GPCRSECRETIN"/>
</dbReference>
<evidence type="ECO:0000256" key="3">
    <source>
        <dbReference type="ARBA" id="ARBA00022692"/>
    </source>
</evidence>
<dbReference type="PROSITE" id="PS50261">
    <property type="entry name" value="G_PROTEIN_RECEP_F2_4"/>
    <property type="match status" value="1"/>
</dbReference>
<gene>
    <name evidence="10" type="ORF">GBAR_LOCUS31425</name>
</gene>
<reference evidence="10" key="1">
    <citation type="submission" date="2023-03" db="EMBL/GenBank/DDBJ databases">
        <authorList>
            <person name="Steffen K."/>
            <person name="Cardenas P."/>
        </authorList>
    </citation>
    <scope>NUCLEOTIDE SEQUENCE</scope>
</reference>
<proteinExistence type="inferred from homology"/>
<evidence type="ECO:0000256" key="4">
    <source>
        <dbReference type="ARBA" id="ARBA00022989"/>
    </source>
</evidence>
<keyword evidence="10" id="KW-0675">Receptor</keyword>
<keyword evidence="6" id="KW-1015">Disulfide bond</keyword>
<dbReference type="Gene3D" id="1.20.1070.10">
    <property type="entry name" value="Rhodopsin 7-helix transmembrane proteins"/>
    <property type="match status" value="1"/>
</dbReference>
<keyword evidence="7" id="KW-0325">Glycoprotein</keyword>
<evidence type="ECO:0000313" key="11">
    <source>
        <dbReference type="Proteomes" id="UP001174909"/>
    </source>
</evidence>
<dbReference type="EMBL" id="CASHTH010004466">
    <property type="protein sequence ID" value="CAI8057679.1"/>
    <property type="molecule type" value="Genomic_DNA"/>
</dbReference>
<evidence type="ECO:0000313" key="10">
    <source>
        <dbReference type="EMBL" id="CAI8057679.1"/>
    </source>
</evidence>
<feature type="domain" description="G-protein coupled receptors family 2 profile 2" evidence="9">
    <location>
        <begin position="1"/>
        <end position="225"/>
    </location>
</feature>
<feature type="transmembrane region" description="Helical" evidence="8">
    <location>
        <begin position="126"/>
        <end position="152"/>
    </location>
</feature>
<keyword evidence="4 8" id="KW-1133">Transmembrane helix</keyword>
<evidence type="ECO:0000256" key="6">
    <source>
        <dbReference type="ARBA" id="ARBA00023157"/>
    </source>
</evidence>
<dbReference type="GO" id="GO:0005886">
    <property type="term" value="C:plasma membrane"/>
    <property type="evidence" value="ECO:0007669"/>
    <property type="project" value="TreeGrafter"/>
</dbReference>
<evidence type="ECO:0000256" key="1">
    <source>
        <dbReference type="ARBA" id="ARBA00004141"/>
    </source>
</evidence>
<dbReference type="GO" id="GO:0004930">
    <property type="term" value="F:G protein-coupled receptor activity"/>
    <property type="evidence" value="ECO:0007669"/>
    <property type="project" value="InterPro"/>
</dbReference>
<feature type="transmembrane region" description="Helical" evidence="8">
    <location>
        <begin position="12"/>
        <end position="32"/>
    </location>
</feature>
<evidence type="ECO:0000256" key="7">
    <source>
        <dbReference type="ARBA" id="ARBA00023180"/>
    </source>
</evidence>
<evidence type="ECO:0000259" key="9">
    <source>
        <dbReference type="PROSITE" id="PS50261"/>
    </source>
</evidence>
<comment type="caution">
    <text evidence="10">The sequence shown here is derived from an EMBL/GenBank/DDBJ whole genome shotgun (WGS) entry which is preliminary data.</text>
</comment>
<feature type="transmembrane region" description="Helical" evidence="8">
    <location>
        <begin position="173"/>
        <end position="195"/>
    </location>
</feature>
<dbReference type="FunFam" id="1.20.1070.10:FF:000058">
    <property type="entry name" value="Adhesion G protein-coupled receptor F5"/>
    <property type="match status" value="1"/>
</dbReference>